<dbReference type="InterPro" id="IPR019002">
    <property type="entry name" value="Ribosome_biogenesis_Nop16"/>
</dbReference>
<evidence type="ECO:0000256" key="1">
    <source>
        <dbReference type="ARBA" id="ARBA00002889"/>
    </source>
</evidence>
<reference evidence="7 8" key="1">
    <citation type="submission" date="2016-10" db="EMBL/GenBank/DDBJ databases">
        <title>The genome of Paramicrosporidium saccamoebae is the missing link in understanding Cryptomycota and Microsporidia evolution.</title>
        <authorList>
            <person name="Quandt C.A."/>
            <person name="Beaudet D."/>
            <person name="Corsaro D."/>
            <person name="Michel R."/>
            <person name="Corradi N."/>
            <person name="James T."/>
        </authorList>
    </citation>
    <scope>NUCLEOTIDE SEQUENCE [LARGE SCALE GENOMIC DNA]</scope>
    <source>
        <strain evidence="7 8">KSL3</strain>
    </source>
</reference>
<dbReference type="AlphaFoldDB" id="A0A2H9TGW5"/>
<comment type="similarity">
    <text evidence="3">Belongs to the NOP16 family.</text>
</comment>
<dbReference type="OrthoDB" id="285729at2759"/>
<comment type="caution">
    <text evidence="7">The sequence shown here is derived from an EMBL/GenBank/DDBJ whole genome shotgun (WGS) entry which is preliminary data.</text>
</comment>
<feature type="region of interest" description="Disordered" evidence="6">
    <location>
        <begin position="1"/>
        <end position="24"/>
    </location>
</feature>
<evidence type="ECO:0000313" key="8">
    <source>
        <dbReference type="Proteomes" id="UP000240830"/>
    </source>
</evidence>
<accession>A0A2H9TGW5</accession>
<dbReference type="GO" id="GO:0042273">
    <property type="term" value="P:ribosomal large subunit biogenesis"/>
    <property type="evidence" value="ECO:0007669"/>
    <property type="project" value="TreeGrafter"/>
</dbReference>
<dbReference type="Pfam" id="PF09420">
    <property type="entry name" value="Nop16"/>
    <property type="match status" value="2"/>
</dbReference>
<evidence type="ECO:0000256" key="6">
    <source>
        <dbReference type="SAM" id="MobiDB-lite"/>
    </source>
</evidence>
<proteinExistence type="inferred from homology"/>
<dbReference type="STRING" id="1246581.A0A2H9TGW5"/>
<dbReference type="PANTHER" id="PTHR13243:SF1">
    <property type="entry name" value="NUCLEOLAR PROTEIN 16"/>
    <property type="match status" value="1"/>
</dbReference>
<organism evidence="7 8">
    <name type="scientific">Paramicrosporidium saccamoebae</name>
    <dbReference type="NCBI Taxonomy" id="1246581"/>
    <lineage>
        <taxon>Eukaryota</taxon>
        <taxon>Fungi</taxon>
        <taxon>Fungi incertae sedis</taxon>
        <taxon>Cryptomycota</taxon>
        <taxon>Cryptomycota incertae sedis</taxon>
        <taxon>Paramicrosporidium</taxon>
    </lineage>
</organism>
<feature type="compositionally biased region" description="Basic residues" evidence="6">
    <location>
        <begin position="1"/>
        <end position="22"/>
    </location>
</feature>
<evidence type="ECO:0000313" key="7">
    <source>
        <dbReference type="EMBL" id="PJF16949.1"/>
    </source>
</evidence>
<protein>
    <recommendedName>
        <fullName evidence="4">Nucleolar protein 16</fullName>
    </recommendedName>
</protein>
<evidence type="ECO:0000256" key="4">
    <source>
        <dbReference type="ARBA" id="ARBA00015522"/>
    </source>
</evidence>
<evidence type="ECO:0000256" key="2">
    <source>
        <dbReference type="ARBA" id="ARBA00004604"/>
    </source>
</evidence>
<dbReference type="EMBL" id="MTSL01000200">
    <property type="protein sequence ID" value="PJF16949.1"/>
    <property type="molecule type" value="Genomic_DNA"/>
</dbReference>
<comment type="function">
    <text evidence="1">Involved in the biogenesis of the 60S ribosomal subunit.</text>
</comment>
<keyword evidence="5" id="KW-0539">Nucleus</keyword>
<dbReference type="GO" id="GO:0005730">
    <property type="term" value="C:nucleolus"/>
    <property type="evidence" value="ECO:0007669"/>
    <property type="project" value="UniProtKB-SubCell"/>
</dbReference>
<name>A0A2H9TGW5_9FUNG</name>
<evidence type="ECO:0000256" key="5">
    <source>
        <dbReference type="ARBA" id="ARBA00023242"/>
    </source>
</evidence>
<keyword evidence="8" id="KW-1185">Reference proteome</keyword>
<dbReference type="PANTHER" id="PTHR13243">
    <property type="entry name" value="HSPC111 PROTEIN-RELATED"/>
    <property type="match status" value="1"/>
</dbReference>
<comment type="subcellular location">
    <subcellularLocation>
        <location evidence="2">Nucleus</location>
        <location evidence="2">Nucleolus</location>
    </subcellularLocation>
</comment>
<sequence>MTNPRQRRKTRNPNSKVSRKPKVVKETYTVDPTLQRHWDKSKTLEQNFRRVGLSNRINGDIGKRATQRKMEDWNWKRREMVVGGELKGFDSEEEIFQELEGIFRKESAEPTQAVLDLETKAQELALKVVPHERILSEYERSYISNLTSKYGSNYDRMFMDIKLNVRQLTANQLQRMAEKL</sequence>
<gene>
    <name evidence="7" type="ORF">PSACC_03227</name>
</gene>
<evidence type="ECO:0000256" key="3">
    <source>
        <dbReference type="ARBA" id="ARBA00008479"/>
    </source>
</evidence>
<dbReference type="Proteomes" id="UP000240830">
    <property type="component" value="Unassembled WGS sequence"/>
</dbReference>